<evidence type="ECO:0000313" key="2">
    <source>
        <dbReference type="Proteomes" id="UP000800096"/>
    </source>
</evidence>
<name>A0A6A5QQI5_AMPQU</name>
<sequence>MPHAVTREASPREAVLLNHALDITPIESPLFPFPNQSKVGPTSYVPYMTMPYGHCVAEWQAKLYGLQIEDLLYQTQPFIEPIRADAPTLIAIFYPDDEPENTTRRPVEIYLERIKRLAALNEQVIIYAPPSISTLIRSLRGDKHWHVIDDFESIWDMPNNMHQKHNFTHIQPQLFAAFDRKPGVLGWEPENCYNHPHRSAVYNAKAYVTYDAVLRNPFGSEQWMYVDAGVFGEYGPRDADGGYWTEILGHQLSVQKFDRSISLSRDTGVVIGEYMQSLAYGIKDINHAAWTDPKKSWMCQHFIAGNWVGSSIGMLNYAVRFMQTVDDMDANGMYTAREEFVIPQVMIRYPNTIFSIPWKEMEWGKWEHLIKGAYLTYGGEESVPTIGDPIEGVICRGYRQRRGHLHGSGMYSWPWLKRKDVYGARYY</sequence>
<protein>
    <submittedName>
        <fullName evidence="1">Uncharacterized protein</fullName>
    </submittedName>
</protein>
<accession>A0A6A5QQI5</accession>
<dbReference type="OrthoDB" id="411632at2759"/>
<keyword evidence="2" id="KW-1185">Reference proteome</keyword>
<dbReference type="EMBL" id="ML979134">
    <property type="protein sequence ID" value="KAF1917622.1"/>
    <property type="molecule type" value="Genomic_DNA"/>
</dbReference>
<dbReference type="Proteomes" id="UP000800096">
    <property type="component" value="Unassembled WGS sequence"/>
</dbReference>
<gene>
    <name evidence="1" type="ORF">BDU57DRAFT_513970</name>
</gene>
<evidence type="ECO:0000313" key="1">
    <source>
        <dbReference type="EMBL" id="KAF1917622.1"/>
    </source>
</evidence>
<dbReference type="AlphaFoldDB" id="A0A6A5QQI5"/>
<reference evidence="1" key="1">
    <citation type="journal article" date="2020" name="Stud. Mycol.">
        <title>101 Dothideomycetes genomes: a test case for predicting lifestyles and emergence of pathogens.</title>
        <authorList>
            <person name="Haridas S."/>
            <person name="Albert R."/>
            <person name="Binder M."/>
            <person name="Bloem J."/>
            <person name="Labutti K."/>
            <person name="Salamov A."/>
            <person name="Andreopoulos B."/>
            <person name="Baker S."/>
            <person name="Barry K."/>
            <person name="Bills G."/>
            <person name="Bluhm B."/>
            <person name="Cannon C."/>
            <person name="Castanera R."/>
            <person name="Culley D."/>
            <person name="Daum C."/>
            <person name="Ezra D."/>
            <person name="Gonzalez J."/>
            <person name="Henrissat B."/>
            <person name="Kuo A."/>
            <person name="Liang C."/>
            <person name="Lipzen A."/>
            <person name="Lutzoni F."/>
            <person name="Magnuson J."/>
            <person name="Mondo S."/>
            <person name="Nolan M."/>
            <person name="Ohm R."/>
            <person name="Pangilinan J."/>
            <person name="Park H.-J."/>
            <person name="Ramirez L."/>
            <person name="Alfaro M."/>
            <person name="Sun H."/>
            <person name="Tritt A."/>
            <person name="Yoshinaga Y."/>
            <person name="Zwiers L.-H."/>
            <person name="Turgeon B."/>
            <person name="Goodwin S."/>
            <person name="Spatafora J."/>
            <person name="Crous P."/>
            <person name="Grigoriev I."/>
        </authorList>
    </citation>
    <scope>NUCLEOTIDE SEQUENCE</scope>
    <source>
        <strain evidence="1">HMLAC05119</strain>
    </source>
</reference>
<organism evidence="1 2">
    <name type="scientific">Ampelomyces quisqualis</name>
    <name type="common">Powdery mildew agent</name>
    <dbReference type="NCBI Taxonomy" id="50730"/>
    <lineage>
        <taxon>Eukaryota</taxon>
        <taxon>Fungi</taxon>
        <taxon>Dikarya</taxon>
        <taxon>Ascomycota</taxon>
        <taxon>Pezizomycotina</taxon>
        <taxon>Dothideomycetes</taxon>
        <taxon>Pleosporomycetidae</taxon>
        <taxon>Pleosporales</taxon>
        <taxon>Pleosporineae</taxon>
        <taxon>Phaeosphaeriaceae</taxon>
        <taxon>Ampelomyces</taxon>
    </lineage>
</organism>
<proteinExistence type="predicted"/>